<comment type="caution">
    <text evidence="1">The sequence shown here is derived from an EMBL/GenBank/DDBJ whole genome shotgun (WGS) entry which is preliminary data.</text>
</comment>
<sequence>MQPTNRFLDCRVQTLDELKGWKYNHIVISDKKLKANTESLDWQPAILDKTQFAIIVKLCEKGEINLETDKNLENFVTEGGYTSLVDFIEKLTATGLVNIENLQLKLLTDYCQCKILPDGRFVAGENKSGRLTTWINKELVKYREKNNVK</sequence>
<dbReference type="EMBL" id="VFJE01000051">
    <property type="protein sequence ID" value="TPD71275.1"/>
    <property type="molecule type" value="Genomic_DNA"/>
</dbReference>
<organism evidence="1 2">
    <name type="scientific">Flavobacterium microcysteis</name>
    <dbReference type="NCBI Taxonomy" id="2596891"/>
    <lineage>
        <taxon>Bacteria</taxon>
        <taxon>Pseudomonadati</taxon>
        <taxon>Bacteroidota</taxon>
        <taxon>Flavobacteriia</taxon>
        <taxon>Flavobacteriales</taxon>
        <taxon>Flavobacteriaceae</taxon>
        <taxon>Flavobacterium</taxon>
    </lineage>
</organism>
<evidence type="ECO:0000313" key="2">
    <source>
        <dbReference type="Proteomes" id="UP000319175"/>
    </source>
</evidence>
<accession>A0A501QGC0</accession>
<proteinExistence type="predicted"/>
<protein>
    <submittedName>
        <fullName evidence="1">Uncharacterized protein</fullName>
    </submittedName>
</protein>
<name>A0A501QGC0_9FLAO</name>
<dbReference type="Proteomes" id="UP000319175">
    <property type="component" value="Unassembled WGS sequence"/>
</dbReference>
<dbReference type="OrthoDB" id="1550554at2"/>
<keyword evidence="2" id="KW-1185">Reference proteome</keyword>
<dbReference type="RefSeq" id="WP_139999519.1">
    <property type="nucleotide sequence ID" value="NZ_VFJE01000051.1"/>
</dbReference>
<evidence type="ECO:0000313" key="1">
    <source>
        <dbReference type="EMBL" id="TPD71275.1"/>
    </source>
</evidence>
<reference evidence="1 2" key="1">
    <citation type="submission" date="2019-06" db="EMBL/GenBank/DDBJ databases">
        <title>Flavobacterium sp. MaA-Y11 from geoumgang.</title>
        <authorList>
            <person name="Jeong S."/>
        </authorList>
    </citation>
    <scope>NUCLEOTIDE SEQUENCE [LARGE SCALE GENOMIC DNA]</scope>
    <source>
        <strain evidence="1 2">MaA-Y11</strain>
    </source>
</reference>
<gene>
    <name evidence="1" type="ORF">FJA49_05080</name>
</gene>
<dbReference type="AlphaFoldDB" id="A0A501QGC0"/>